<keyword evidence="3" id="KW-1185">Reference proteome</keyword>
<comment type="caution">
    <text evidence="2">The sequence shown here is derived from an EMBL/GenBank/DDBJ whole genome shotgun (WGS) entry which is preliminary data.</text>
</comment>
<organism evidence="2 3">
    <name type="scientific">Mycena sanguinolenta</name>
    <dbReference type="NCBI Taxonomy" id="230812"/>
    <lineage>
        <taxon>Eukaryota</taxon>
        <taxon>Fungi</taxon>
        <taxon>Dikarya</taxon>
        <taxon>Basidiomycota</taxon>
        <taxon>Agaricomycotina</taxon>
        <taxon>Agaricomycetes</taxon>
        <taxon>Agaricomycetidae</taxon>
        <taxon>Agaricales</taxon>
        <taxon>Marasmiineae</taxon>
        <taxon>Mycenaceae</taxon>
        <taxon>Mycena</taxon>
    </lineage>
</organism>
<reference evidence="2" key="1">
    <citation type="submission" date="2020-05" db="EMBL/GenBank/DDBJ databases">
        <title>Mycena genomes resolve the evolution of fungal bioluminescence.</title>
        <authorList>
            <person name="Tsai I.J."/>
        </authorList>
    </citation>
    <scope>NUCLEOTIDE SEQUENCE</scope>
    <source>
        <strain evidence="2">160909Yilan</strain>
    </source>
</reference>
<feature type="region of interest" description="Disordered" evidence="1">
    <location>
        <begin position="178"/>
        <end position="237"/>
    </location>
</feature>
<sequence length="380" mass="40425">MSSNLKRSRQAGMSKKKIEGALATSCIHGRHLARPGADSLYTQSSSLSRESLSQYERVPIAFDDAADDDEVAAPVQRLPGVTLELWKSPQGARAREMESEMELNDVEMRRGEDAQDGNRKHGSVLAGGSFRRANSIQVDVDAGAGPSRGPFRRGSHAIPNAANNSSFIGNLNSLKSNIMANANPTPNAPNKNQNGSKFPPAGPVTRAASSPACVPSSVSSSPLRHGVGVSPPKIPDHRTKALHDSIVSLLCKRPATPEDTDALPVGRAGKRGCAQRSKPQSRHPSDVLPVTAPQDSEQQIKSVFGAGRSFSPGVEDSDAGALEGLSMGADEQSLRVMYEDPGQRAELQRLATLIGEPFEVGGETSSKKRPPRRSARRSGY</sequence>
<dbReference type="OrthoDB" id="3063507at2759"/>
<name>A0A8H6Y939_9AGAR</name>
<feature type="compositionally biased region" description="Basic residues" evidence="1">
    <location>
        <begin position="367"/>
        <end position="380"/>
    </location>
</feature>
<proteinExistence type="predicted"/>
<dbReference type="Proteomes" id="UP000623467">
    <property type="component" value="Unassembled WGS sequence"/>
</dbReference>
<protein>
    <submittedName>
        <fullName evidence="2">Uncharacterized protein</fullName>
    </submittedName>
</protein>
<feature type="compositionally biased region" description="Basic and acidic residues" evidence="1">
    <location>
        <begin position="110"/>
        <end position="119"/>
    </location>
</feature>
<evidence type="ECO:0000256" key="1">
    <source>
        <dbReference type="SAM" id="MobiDB-lite"/>
    </source>
</evidence>
<feature type="compositionally biased region" description="Low complexity" evidence="1">
    <location>
        <begin position="178"/>
        <end position="194"/>
    </location>
</feature>
<dbReference type="AlphaFoldDB" id="A0A8H6Y939"/>
<accession>A0A8H6Y939</accession>
<evidence type="ECO:0000313" key="2">
    <source>
        <dbReference type="EMBL" id="KAF7354689.1"/>
    </source>
</evidence>
<evidence type="ECO:0000313" key="3">
    <source>
        <dbReference type="Proteomes" id="UP000623467"/>
    </source>
</evidence>
<gene>
    <name evidence="2" type="ORF">MSAN_01382600</name>
</gene>
<feature type="region of interest" description="Disordered" evidence="1">
    <location>
        <begin position="256"/>
        <end position="294"/>
    </location>
</feature>
<dbReference type="EMBL" id="JACAZH010000011">
    <property type="protein sequence ID" value="KAF7354689.1"/>
    <property type="molecule type" value="Genomic_DNA"/>
</dbReference>
<feature type="region of interest" description="Disordered" evidence="1">
    <location>
        <begin position="358"/>
        <end position="380"/>
    </location>
</feature>
<feature type="region of interest" description="Disordered" evidence="1">
    <location>
        <begin position="110"/>
        <end position="164"/>
    </location>
</feature>
<feature type="compositionally biased region" description="Low complexity" evidence="1">
    <location>
        <begin position="207"/>
        <end position="222"/>
    </location>
</feature>